<reference evidence="10 11" key="1">
    <citation type="submission" date="2014-12" db="EMBL/GenBank/DDBJ databases">
        <title>Genome assembly of Enhygromyxa salina DSM 15201.</title>
        <authorList>
            <person name="Sharma G."/>
            <person name="Subramanian S."/>
        </authorList>
    </citation>
    <scope>NUCLEOTIDE SEQUENCE [LARGE SCALE GENOMIC DNA]</scope>
    <source>
        <strain evidence="10 11">DSM 15201</strain>
    </source>
</reference>
<dbReference type="GO" id="GO:0032790">
    <property type="term" value="P:ribosome disassembly"/>
    <property type="evidence" value="ECO:0007669"/>
    <property type="project" value="TreeGrafter"/>
</dbReference>
<dbReference type="PANTHER" id="PTHR10938:SF0">
    <property type="entry name" value="TRANSLATION INITIATION FACTOR IF-3, MITOCHONDRIAL"/>
    <property type="match status" value="1"/>
</dbReference>
<evidence type="ECO:0000256" key="3">
    <source>
        <dbReference type="ARBA" id="ARBA00022917"/>
    </source>
</evidence>
<dbReference type="GO" id="GO:0003743">
    <property type="term" value="F:translation initiation factor activity"/>
    <property type="evidence" value="ECO:0007669"/>
    <property type="project" value="UniProtKB-UniRule"/>
</dbReference>
<dbReference type="InterPro" id="IPR019815">
    <property type="entry name" value="Translation_initiation_fac_3_C"/>
</dbReference>
<evidence type="ECO:0000256" key="5">
    <source>
        <dbReference type="NCBIfam" id="TIGR00168"/>
    </source>
</evidence>
<comment type="function">
    <text evidence="4 6">IF-3 binds to the 30S ribosomal subunit and shifts the equilibrium between 70S ribosomes and their 50S and 30S subunits in favor of the free subunits, thus enhancing the availability of 30S subunits on which protein synthesis initiation begins.</text>
</comment>
<feature type="compositionally biased region" description="Basic and acidic residues" evidence="7">
    <location>
        <begin position="172"/>
        <end position="182"/>
    </location>
</feature>
<feature type="compositionally biased region" description="Acidic residues" evidence="7">
    <location>
        <begin position="183"/>
        <end position="249"/>
    </location>
</feature>
<dbReference type="FunFam" id="3.30.110.10:FF:000001">
    <property type="entry name" value="Translation initiation factor IF-3"/>
    <property type="match status" value="1"/>
</dbReference>
<name>A0A0C2CWQ4_9BACT</name>
<dbReference type="HAMAP" id="MF_00080">
    <property type="entry name" value="IF_3"/>
    <property type="match status" value="1"/>
</dbReference>
<evidence type="ECO:0000259" key="8">
    <source>
        <dbReference type="Pfam" id="PF00707"/>
    </source>
</evidence>
<dbReference type="EMBL" id="JMCC02000139">
    <property type="protein sequence ID" value="KIG12287.1"/>
    <property type="molecule type" value="Genomic_DNA"/>
</dbReference>
<evidence type="ECO:0000313" key="11">
    <source>
        <dbReference type="Proteomes" id="UP000031599"/>
    </source>
</evidence>
<comment type="caution">
    <text evidence="10">The sequence shown here is derived from an EMBL/GenBank/DDBJ whole genome shotgun (WGS) entry which is preliminary data.</text>
</comment>
<gene>
    <name evidence="4" type="primary">infC</name>
    <name evidence="10" type="ORF">DB30_01628</name>
</gene>
<dbReference type="GO" id="GO:0016020">
    <property type="term" value="C:membrane"/>
    <property type="evidence" value="ECO:0007669"/>
    <property type="project" value="TreeGrafter"/>
</dbReference>
<evidence type="ECO:0000259" key="9">
    <source>
        <dbReference type="Pfam" id="PF05198"/>
    </source>
</evidence>
<dbReference type="Pfam" id="PF05198">
    <property type="entry name" value="IF3_N"/>
    <property type="match status" value="1"/>
</dbReference>
<organism evidence="10 11">
    <name type="scientific">Enhygromyxa salina</name>
    <dbReference type="NCBI Taxonomy" id="215803"/>
    <lineage>
        <taxon>Bacteria</taxon>
        <taxon>Pseudomonadati</taxon>
        <taxon>Myxococcota</taxon>
        <taxon>Polyangia</taxon>
        <taxon>Nannocystales</taxon>
        <taxon>Nannocystaceae</taxon>
        <taxon>Enhygromyxa</taxon>
    </lineage>
</organism>
<dbReference type="InterPro" id="IPR019813">
    <property type="entry name" value="Translation_initiation_fac3_CS"/>
</dbReference>
<dbReference type="Gene3D" id="3.30.110.10">
    <property type="entry name" value="Translation initiation factor 3 (IF-3), C-terminal domain"/>
    <property type="match status" value="1"/>
</dbReference>
<evidence type="ECO:0000256" key="6">
    <source>
        <dbReference type="RuleBase" id="RU000646"/>
    </source>
</evidence>
<dbReference type="Gene3D" id="3.10.20.80">
    <property type="entry name" value="Translation initiation factor 3 (IF-3), N-terminal domain"/>
    <property type="match status" value="1"/>
</dbReference>
<feature type="region of interest" description="Disordered" evidence="7">
    <location>
        <begin position="148"/>
        <end position="249"/>
    </location>
</feature>
<dbReference type="NCBIfam" id="TIGR00168">
    <property type="entry name" value="infC"/>
    <property type="match status" value="1"/>
</dbReference>
<dbReference type="Pfam" id="PF00707">
    <property type="entry name" value="IF3_C"/>
    <property type="match status" value="1"/>
</dbReference>
<keyword evidence="3 4" id="KW-0648">Protein biosynthesis</keyword>
<dbReference type="SUPFAM" id="SSF54364">
    <property type="entry name" value="Translation initiation factor IF3, N-terminal domain"/>
    <property type="match status" value="1"/>
</dbReference>
<keyword evidence="4" id="KW-0963">Cytoplasm</keyword>
<dbReference type="InterPro" id="IPR036788">
    <property type="entry name" value="T_IF-3_C_sf"/>
</dbReference>
<accession>A0A0C2CWQ4</accession>
<dbReference type="Proteomes" id="UP000031599">
    <property type="component" value="Unassembled WGS sequence"/>
</dbReference>
<keyword evidence="2 4" id="KW-0396">Initiation factor</keyword>
<comment type="subunit">
    <text evidence="4 6">Monomer.</text>
</comment>
<sequence>MIDADGSQLGIMPTQDAMRRAEEQSLQLVEVNPKTTPPVCKILDYGKFKYETAKRERETKKNKKTQELKEVKFRPKTHDHDFDFKVKHARRFLEDNNKVRLLVQFRGREITHPETGRDVLNRVVKAVMDLATVIQMPSMEGNRMNMILAPKPRRDGGPAKPKPAARPAAKPGDAKPGGKSDDKPDDDNEDEDDLDDDIDDDDDGDDEDDDDDDGDDDDDDGADDDDDDDIDDDDDDDDGDKADDDSDDS</sequence>
<comment type="subcellular location">
    <subcellularLocation>
        <location evidence="4 6">Cytoplasm</location>
    </subcellularLocation>
</comment>
<dbReference type="InterPro" id="IPR019814">
    <property type="entry name" value="Translation_initiation_fac_3_N"/>
</dbReference>
<evidence type="ECO:0000256" key="7">
    <source>
        <dbReference type="SAM" id="MobiDB-lite"/>
    </source>
</evidence>
<comment type="similarity">
    <text evidence="1 4 6">Belongs to the IF-3 family.</text>
</comment>
<evidence type="ECO:0000256" key="1">
    <source>
        <dbReference type="ARBA" id="ARBA00005439"/>
    </source>
</evidence>
<evidence type="ECO:0000256" key="4">
    <source>
        <dbReference type="HAMAP-Rule" id="MF_00080"/>
    </source>
</evidence>
<dbReference type="PANTHER" id="PTHR10938">
    <property type="entry name" value="TRANSLATION INITIATION FACTOR IF-3"/>
    <property type="match status" value="1"/>
</dbReference>
<dbReference type="InterPro" id="IPR036787">
    <property type="entry name" value="T_IF-3_N_sf"/>
</dbReference>
<dbReference type="PROSITE" id="PS00938">
    <property type="entry name" value="IF3"/>
    <property type="match status" value="1"/>
</dbReference>
<dbReference type="SUPFAM" id="SSF55200">
    <property type="entry name" value="Translation initiation factor IF3, C-terminal domain"/>
    <property type="match status" value="1"/>
</dbReference>
<feature type="domain" description="Translation initiation factor 3 N-terminal" evidence="9">
    <location>
        <begin position="2"/>
        <end position="58"/>
    </location>
</feature>
<dbReference type="InterPro" id="IPR001288">
    <property type="entry name" value="Translation_initiation_fac_3"/>
</dbReference>
<protein>
    <recommendedName>
        <fullName evidence="4 5">Translation initiation factor IF-3</fullName>
    </recommendedName>
</protein>
<evidence type="ECO:0000313" key="10">
    <source>
        <dbReference type="EMBL" id="KIG12287.1"/>
    </source>
</evidence>
<evidence type="ECO:0000256" key="2">
    <source>
        <dbReference type="ARBA" id="ARBA00022540"/>
    </source>
</evidence>
<feature type="domain" description="Translation initiation factor 3 C-terminal" evidence="8">
    <location>
        <begin position="67"/>
        <end position="151"/>
    </location>
</feature>
<dbReference type="GO" id="GO:0043022">
    <property type="term" value="F:ribosome binding"/>
    <property type="evidence" value="ECO:0007669"/>
    <property type="project" value="TreeGrafter"/>
</dbReference>
<dbReference type="GO" id="GO:0005829">
    <property type="term" value="C:cytosol"/>
    <property type="evidence" value="ECO:0007669"/>
    <property type="project" value="TreeGrafter"/>
</dbReference>
<proteinExistence type="inferred from homology"/>
<dbReference type="AlphaFoldDB" id="A0A0C2CWQ4"/>